<proteinExistence type="predicted"/>
<dbReference type="SUPFAM" id="SSF47175">
    <property type="entry name" value="Cytochromes"/>
    <property type="match status" value="1"/>
</dbReference>
<evidence type="ECO:0008006" key="3">
    <source>
        <dbReference type="Google" id="ProtNLM"/>
    </source>
</evidence>
<dbReference type="AlphaFoldDB" id="A0A3B1D6P2"/>
<evidence type="ECO:0000256" key="1">
    <source>
        <dbReference type="SAM" id="MobiDB-lite"/>
    </source>
</evidence>
<sequence>HKKGSHKKGSHKKGDGHSHDGGGHHHNGKTRVASTEQLMEGLVNVNCGALAKQLKSESPNWKKVGLYAAMLNESGHALMADGRCPDKVWAGSCKALKTHSATLIAKAKAKDINGVNNAFKSLTTQSCVACHNVHRKKHAHKH</sequence>
<name>A0A3B1D6P2_9ZZZZ</name>
<feature type="compositionally biased region" description="Basic and acidic residues" evidence="1">
    <location>
        <begin position="12"/>
        <end position="23"/>
    </location>
</feature>
<dbReference type="EMBL" id="UOGL01000221">
    <property type="protein sequence ID" value="VAX38556.1"/>
    <property type="molecule type" value="Genomic_DNA"/>
</dbReference>
<dbReference type="GO" id="GO:0020037">
    <property type="term" value="F:heme binding"/>
    <property type="evidence" value="ECO:0007669"/>
    <property type="project" value="InterPro"/>
</dbReference>
<dbReference type="GO" id="GO:0005506">
    <property type="term" value="F:iron ion binding"/>
    <property type="evidence" value="ECO:0007669"/>
    <property type="project" value="InterPro"/>
</dbReference>
<gene>
    <name evidence="2" type="ORF">MNBD_PLANCTO02-1215</name>
</gene>
<evidence type="ECO:0000313" key="2">
    <source>
        <dbReference type="EMBL" id="VAX38556.1"/>
    </source>
</evidence>
<feature type="region of interest" description="Disordered" evidence="1">
    <location>
        <begin position="1"/>
        <end position="31"/>
    </location>
</feature>
<accession>A0A3B1D6P2</accession>
<dbReference type="GO" id="GO:0022900">
    <property type="term" value="P:electron transport chain"/>
    <property type="evidence" value="ECO:0007669"/>
    <property type="project" value="InterPro"/>
</dbReference>
<reference evidence="2" key="1">
    <citation type="submission" date="2018-06" db="EMBL/GenBank/DDBJ databases">
        <authorList>
            <person name="Zhirakovskaya E."/>
        </authorList>
    </citation>
    <scope>NUCLEOTIDE SEQUENCE</scope>
</reference>
<feature type="compositionally biased region" description="Basic residues" evidence="1">
    <location>
        <begin position="1"/>
        <end position="11"/>
    </location>
</feature>
<organism evidence="2">
    <name type="scientific">hydrothermal vent metagenome</name>
    <dbReference type="NCBI Taxonomy" id="652676"/>
    <lineage>
        <taxon>unclassified sequences</taxon>
        <taxon>metagenomes</taxon>
        <taxon>ecological metagenomes</taxon>
    </lineage>
</organism>
<feature type="non-terminal residue" evidence="2">
    <location>
        <position position="1"/>
    </location>
</feature>
<dbReference type="GO" id="GO:0009055">
    <property type="term" value="F:electron transfer activity"/>
    <property type="evidence" value="ECO:0007669"/>
    <property type="project" value="InterPro"/>
</dbReference>
<dbReference type="InterPro" id="IPR010980">
    <property type="entry name" value="Cyt_c/b562"/>
</dbReference>
<protein>
    <recommendedName>
        <fullName evidence="3">Cytochrome c domain-containing protein</fullName>
    </recommendedName>
</protein>